<dbReference type="AlphaFoldDB" id="A0A7S7SNJ8"/>
<dbReference type="InterPro" id="IPR004675">
    <property type="entry name" value="AhpD_core"/>
</dbReference>
<dbReference type="SUPFAM" id="SSF69118">
    <property type="entry name" value="AhpD-like"/>
    <property type="match status" value="1"/>
</dbReference>
<evidence type="ECO:0000313" key="9">
    <source>
        <dbReference type="Proteomes" id="UP000593892"/>
    </source>
</evidence>
<dbReference type="EMBL" id="CP063849">
    <property type="protein sequence ID" value="QOY90636.1"/>
    <property type="molecule type" value="Genomic_DNA"/>
</dbReference>
<dbReference type="RefSeq" id="WP_194452296.1">
    <property type="nucleotide sequence ID" value="NZ_CP063849.1"/>
</dbReference>
<dbReference type="Gene3D" id="1.20.1290.10">
    <property type="entry name" value="AhpD-like"/>
    <property type="match status" value="1"/>
</dbReference>
<feature type="active site" description="Cysteine sulfenic acid (-SOH) intermediate" evidence="6">
    <location>
        <position position="134"/>
    </location>
</feature>
<keyword evidence="9" id="KW-1185">Reference proteome</keyword>
<organism evidence="8 9">
    <name type="scientific">Paludibaculum fermentans</name>
    <dbReference type="NCBI Taxonomy" id="1473598"/>
    <lineage>
        <taxon>Bacteria</taxon>
        <taxon>Pseudomonadati</taxon>
        <taxon>Acidobacteriota</taxon>
        <taxon>Terriglobia</taxon>
        <taxon>Bryobacterales</taxon>
        <taxon>Bryobacteraceae</taxon>
        <taxon>Paludibaculum</taxon>
    </lineage>
</organism>
<comment type="similarity">
    <text evidence="6">Belongs to the AhpD family.</text>
</comment>
<gene>
    <name evidence="6" type="primary">ahpD</name>
    <name evidence="8" type="ORF">IRI77_12005</name>
</gene>
<evidence type="ECO:0000256" key="4">
    <source>
        <dbReference type="ARBA" id="ARBA00023157"/>
    </source>
</evidence>
<accession>A0A7S7SNJ8</accession>
<dbReference type="InterPro" id="IPR003779">
    <property type="entry name" value="CMD-like"/>
</dbReference>
<feature type="domain" description="Carboxymuconolactone decarboxylase-like" evidence="7">
    <location>
        <begin position="95"/>
        <end position="168"/>
    </location>
</feature>
<dbReference type="PANTHER" id="PTHR33930:SF7">
    <property type="entry name" value="ALKYL HYDROPEROXIDE REDUCTASE AHPD"/>
    <property type="match status" value="1"/>
</dbReference>
<dbReference type="PANTHER" id="PTHR33930">
    <property type="entry name" value="ALKYL HYDROPEROXIDE REDUCTASE AHPD"/>
    <property type="match status" value="1"/>
</dbReference>
<proteinExistence type="inferred from homology"/>
<feature type="active site" description="Proton donor" evidence="6">
    <location>
        <position position="131"/>
    </location>
</feature>
<dbReference type="Pfam" id="PF02627">
    <property type="entry name" value="CMD"/>
    <property type="match status" value="1"/>
</dbReference>
<dbReference type="EC" id="1.11.1.28" evidence="6"/>
<sequence>MTIPEILDAFPDYARDIKLNVQSVLAQSELTEQQTWTNAVACALASRNETLSQAILAEAATKLSPAQLSSAKAAFAIMQMNNIFYRFRHMVGKDDYANIPARLRMQSIRTHGGDPVDFELACLAVSTINGCEACVRSHEAVVREKGVSAEAVVASVRIASTLHAAASVIEAPLS</sequence>
<evidence type="ECO:0000256" key="2">
    <source>
        <dbReference type="ARBA" id="ARBA00022862"/>
    </source>
</evidence>
<dbReference type="GO" id="GO:0045454">
    <property type="term" value="P:cell redox homeostasis"/>
    <property type="evidence" value="ECO:0007669"/>
    <property type="project" value="TreeGrafter"/>
</dbReference>
<dbReference type="HAMAP" id="MF_01676">
    <property type="entry name" value="AhpD"/>
    <property type="match status" value="1"/>
</dbReference>
<keyword evidence="4 6" id="KW-1015">Disulfide bond</keyword>
<evidence type="ECO:0000256" key="6">
    <source>
        <dbReference type="HAMAP-Rule" id="MF_01676"/>
    </source>
</evidence>
<keyword evidence="3 6" id="KW-0560">Oxidoreductase</keyword>
<evidence type="ECO:0000256" key="5">
    <source>
        <dbReference type="ARBA" id="ARBA00023284"/>
    </source>
</evidence>
<dbReference type="Proteomes" id="UP000593892">
    <property type="component" value="Chromosome"/>
</dbReference>
<dbReference type="NCBIfam" id="TIGR00778">
    <property type="entry name" value="ahpD_dom"/>
    <property type="match status" value="1"/>
</dbReference>
<evidence type="ECO:0000313" key="8">
    <source>
        <dbReference type="EMBL" id="QOY90636.1"/>
    </source>
</evidence>
<keyword evidence="1 6" id="KW-0575">Peroxidase</keyword>
<dbReference type="GO" id="GO:0006979">
    <property type="term" value="P:response to oxidative stress"/>
    <property type="evidence" value="ECO:0007669"/>
    <property type="project" value="InterPro"/>
</dbReference>
<comment type="catalytic activity">
    <reaction evidence="6">
        <text>N(6)-[(R)-dihydrolipoyl]-L-lysyl-[lipoyl-carrier protein] + a hydroperoxide = N(6)-[(R)-lipoyl]-L-lysyl-[lipoyl-carrier protein] + an alcohol + H2O</text>
        <dbReference type="Rhea" id="RHEA:62636"/>
        <dbReference type="Rhea" id="RHEA-COMP:10502"/>
        <dbReference type="Rhea" id="RHEA-COMP:16355"/>
        <dbReference type="ChEBI" id="CHEBI:15377"/>
        <dbReference type="ChEBI" id="CHEBI:30879"/>
        <dbReference type="ChEBI" id="CHEBI:35924"/>
        <dbReference type="ChEBI" id="CHEBI:83099"/>
        <dbReference type="ChEBI" id="CHEBI:83100"/>
        <dbReference type="EC" id="1.11.1.28"/>
    </reaction>
</comment>
<keyword evidence="5 6" id="KW-0676">Redox-active center</keyword>
<evidence type="ECO:0000256" key="3">
    <source>
        <dbReference type="ARBA" id="ARBA00023002"/>
    </source>
</evidence>
<protein>
    <recommendedName>
        <fullName evidence="6">Alkyl hydroperoxide reductase AhpD</fullName>
        <ecNumber evidence="6">1.11.1.28</ecNumber>
    </recommendedName>
    <alternativeName>
        <fullName evidence="6">Alkylhydroperoxidase AhpD</fullName>
    </alternativeName>
</protein>
<keyword evidence="2 6" id="KW-0049">Antioxidant</keyword>
<reference evidence="8 9" key="1">
    <citation type="submission" date="2020-10" db="EMBL/GenBank/DDBJ databases">
        <title>Complete genome sequence of Paludibaculum fermentans P105T, a facultatively anaerobic acidobacterium capable of dissimilatory Fe(III) reduction.</title>
        <authorList>
            <person name="Dedysh S.N."/>
            <person name="Beletsky A.V."/>
            <person name="Kulichevskaya I.S."/>
            <person name="Mardanov A.V."/>
            <person name="Ravin N.V."/>
        </authorList>
    </citation>
    <scope>NUCLEOTIDE SEQUENCE [LARGE SCALE GENOMIC DNA]</scope>
    <source>
        <strain evidence="8 9">P105</strain>
    </source>
</reference>
<dbReference type="GO" id="GO:0032843">
    <property type="term" value="F:hydroperoxide reductase activity"/>
    <property type="evidence" value="ECO:0007669"/>
    <property type="project" value="InterPro"/>
</dbReference>
<evidence type="ECO:0000256" key="1">
    <source>
        <dbReference type="ARBA" id="ARBA00022559"/>
    </source>
</evidence>
<dbReference type="InterPro" id="IPR029032">
    <property type="entry name" value="AhpD-like"/>
</dbReference>
<evidence type="ECO:0000259" key="7">
    <source>
        <dbReference type="Pfam" id="PF02627"/>
    </source>
</evidence>
<feature type="disulfide bond" description="Interchain (with AhpC); in linked form" evidence="6">
    <location>
        <position position="134"/>
    </location>
</feature>
<name>A0A7S7SNJ8_PALFE</name>
<dbReference type="GO" id="GO:0015036">
    <property type="term" value="F:disulfide oxidoreductase activity"/>
    <property type="evidence" value="ECO:0007669"/>
    <property type="project" value="TreeGrafter"/>
</dbReference>
<feature type="disulfide bond" evidence="6">
    <location>
        <begin position="131"/>
        <end position="134"/>
    </location>
</feature>
<dbReference type="InterPro" id="IPR004674">
    <property type="entry name" value="AhpD"/>
</dbReference>
<dbReference type="KEGG" id="pfer:IRI77_12005"/>
<comment type="function">
    <text evidence="6">Antioxidant protein with alkyl hydroperoxidase activity. Required for the reduction of the AhpC active site cysteine residues and for the regeneration of the AhpC enzyme activity.</text>
</comment>
<dbReference type="GO" id="GO:0051920">
    <property type="term" value="F:peroxiredoxin activity"/>
    <property type="evidence" value="ECO:0007669"/>
    <property type="project" value="InterPro"/>
</dbReference>